<evidence type="ECO:0000313" key="1">
    <source>
        <dbReference type="EMBL" id="RYR03201.1"/>
    </source>
</evidence>
<comment type="caution">
    <text evidence="1">The sequence shown here is derived from an EMBL/GenBank/DDBJ whole genome shotgun (WGS) entry which is preliminary data.</text>
</comment>
<organism evidence="1 2">
    <name type="scientific">Arachis hypogaea</name>
    <name type="common">Peanut</name>
    <dbReference type="NCBI Taxonomy" id="3818"/>
    <lineage>
        <taxon>Eukaryota</taxon>
        <taxon>Viridiplantae</taxon>
        <taxon>Streptophyta</taxon>
        <taxon>Embryophyta</taxon>
        <taxon>Tracheophyta</taxon>
        <taxon>Spermatophyta</taxon>
        <taxon>Magnoliopsida</taxon>
        <taxon>eudicotyledons</taxon>
        <taxon>Gunneridae</taxon>
        <taxon>Pentapetalae</taxon>
        <taxon>rosids</taxon>
        <taxon>fabids</taxon>
        <taxon>Fabales</taxon>
        <taxon>Fabaceae</taxon>
        <taxon>Papilionoideae</taxon>
        <taxon>50 kb inversion clade</taxon>
        <taxon>dalbergioids sensu lato</taxon>
        <taxon>Dalbergieae</taxon>
        <taxon>Pterocarpus clade</taxon>
        <taxon>Arachis</taxon>
    </lineage>
</organism>
<gene>
    <name evidence="1" type="ORF">Ahy_B06g082052</name>
</gene>
<evidence type="ECO:0008006" key="3">
    <source>
        <dbReference type="Google" id="ProtNLM"/>
    </source>
</evidence>
<dbReference type="PANTHER" id="PTHR31973:SF195">
    <property type="entry name" value="MUDR FAMILY TRANSPOSASE"/>
    <property type="match status" value="1"/>
</dbReference>
<protein>
    <recommendedName>
        <fullName evidence="3">Transposase MuDR plant domain-containing protein</fullName>
    </recommendedName>
</protein>
<keyword evidence="2" id="KW-1185">Reference proteome</keyword>
<proteinExistence type="predicted"/>
<dbReference type="EMBL" id="SDMP01000016">
    <property type="protein sequence ID" value="RYR03201.1"/>
    <property type="molecule type" value="Genomic_DNA"/>
</dbReference>
<dbReference type="AlphaFoldDB" id="A0A444YMR0"/>
<sequence length="337" mass="38378">MGALDLAAMHALKFLSQGNVVVEDGEFSIRMEFGSRESLISTIKSYTISRGVDYTVYESESQTFYAKCKGYANLIRKKGCWDIKRYNGKYTYTMGTISQDHVKLDSNTIANVIRPLIETYPSIKVNSIIAEVQSRLNYIVSHHKPWLANFLLNSVELVQSNVCQDAKVSYSNKNSKSGEVNGVRVLHRVFGSFYPCITTFRYCKPLVQVDDIHLYEKYNDALLVVVAQDKNQNIVPIAFAIVEGETADAYVITRDGVGIISDRYNSIDAAVARSNGAWLSPRAWHIFCIRHTGSDFLRRFKFPYLHKLVVNIGYSRIEQEYNNNYQRLNERGEADNQ</sequence>
<name>A0A444YMR0_ARAHY</name>
<accession>A0A444YMR0</accession>
<reference evidence="1 2" key="1">
    <citation type="submission" date="2019-01" db="EMBL/GenBank/DDBJ databases">
        <title>Sequencing of cultivated peanut Arachis hypogaea provides insights into genome evolution and oil improvement.</title>
        <authorList>
            <person name="Chen X."/>
        </authorList>
    </citation>
    <scope>NUCLEOTIDE SEQUENCE [LARGE SCALE GENOMIC DNA]</scope>
    <source>
        <strain evidence="2">cv. Fuhuasheng</strain>
        <tissue evidence="1">Leaves</tissue>
    </source>
</reference>
<evidence type="ECO:0000313" key="2">
    <source>
        <dbReference type="Proteomes" id="UP000289738"/>
    </source>
</evidence>
<dbReference type="PANTHER" id="PTHR31973">
    <property type="entry name" value="POLYPROTEIN, PUTATIVE-RELATED"/>
    <property type="match status" value="1"/>
</dbReference>
<dbReference type="Proteomes" id="UP000289738">
    <property type="component" value="Chromosome B06"/>
</dbReference>
<dbReference type="STRING" id="3818.A0A444YMR0"/>